<dbReference type="PANTHER" id="PTHR10584:SF166">
    <property type="entry name" value="RIBOKINASE"/>
    <property type="match status" value="1"/>
</dbReference>
<evidence type="ECO:0000256" key="2">
    <source>
        <dbReference type="ARBA" id="ARBA00022777"/>
    </source>
</evidence>
<dbReference type="SUPFAM" id="SSF53613">
    <property type="entry name" value="Ribokinase-like"/>
    <property type="match status" value="1"/>
</dbReference>
<proteinExistence type="predicted"/>
<sequence length="321" mass="34828">MSIIVCGSLAYDTLLTFPDRFAGHLLPDQLHKLSVCFLVPELRREYGGCAGNIAYNLALLGGEPLIVSAAGEDFGPYRAHLAQHGIRTDGIYEAPGRHTAQCFITSDRDDNQITAFHPGATDCAVDNPVSRHLAGATLAIVGPSGYAADLQHARQLSEHGLPYIFDPGQELPLFSRDELLEMIERAPYLTLNDYEAELMQSRTGLSLAGLADRLEALVITRGPQGSDIWANGYHHRIPVAPAARVVDPTGCGDAYRAGLLFARAQGWDWPLAGRLGALLGAIKIEHQGAQNHGFDWTTLQLRYARAFGEPWPVEAQPAAQT</sequence>
<dbReference type="OrthoDB" id="9779730at2"/>
<dbReference type="PROSITE" id="PS00583">
    <property type="entry name" value="PFKB_KINASES_1"/>
    <property type="match status" value="1"/>
</dbReference>
<dbReference type="InterPro" id="IPR002173">
    <property type="entry name" value="Carboh/pur_kinase_PfkB_CS"/>
</dbReference>
<dbReference type="EMBL" id="CP022115">
    <property type="protein sequence ID" value="ASJ26102.1"/>
    <property type="molecule type" value="Genomic_DNA"/>
</dbReference>
<dbReference type="CDD" id="cd01942">
    <property type="entry name" value="ribokinase_group_A"/>
    <property type="match status" value="1"/>
</dbReference>
<dbReference type="PANTHER" id="PTHR10584">
    <property type="entry name" value="SUGAR KINASE"/>
    <property type="match status" value="1"/>
</dbReference>
<reference evidence="5" key="1">
    <citation type="submission" date="2017-06" db="EMBL/GenBank/DDBJ databases">
        <title>Whole genome sequence of Laribacter hongkongensis LHGZ1.</title>
        <authorList>
            <person name="Chen D."/>
            <person name="Wu H."/>
            <person name="Chen J."/>
        </authorList>
    </citation>
    <scope>NUCLEOTIDE SEQUENCE [LARGE SCALE GENOMIC DNA]</scope>
    <source>
        <strain evidence="5">LHGZ1</strain>
    </source>
</reference>
<gene>
    <name evidence="4" type="ORF">LHGZ1_3271</name>
</gene>
<dbReference type="Proteomes" id="UP000197424">
    <property type="component" value="Chromosome"/>
</dbReference>
<dbReference type="InterPro" id="IPR029056">
    <property type="entry name" value="Ribokinase-like"/>
</dbReference>
<evidence type="ECO:0000313" key="4">
    <source>
        <dbReference type="EMBL" id="ASJ26102.1"/>
    </source>
</evidence>
<name>A0A248LN59_9NEIS</name>
<dbReference type="Pfam" id="PF00294">
    <property type="entry name" value="PfkB"/>
    <property type="match status" value="1"/>
</dbReference>
<evidence type="ECO:0000259" key="3">
    <source>
        <dbReference type="Pfam" id="PF00294"/>
    </source>
</evidence>
<dbReference type="InterPro" id="IPR011611">
    <property type="entry name" value="PfkB_dom"/>
</dbReference>
<protein>
    <submittedName>
        <fullName evidence="4">Sugar kinase</fullName>
    </submittedName>
</protein>
<evidence type="ECO:0000313" key="5">
    <source>
        <dbReference type="Proteomes" id="UP000197424"/>
    </source>
</evidence>
<dbReference type="GO" id="GO:0016301">
    <property type="term" value="F:kinase activity"/>
    <property type="evidence" value="ECO:0007669"/>
    <property type="project" value="UniProtKB-KW"/>
</dbReference>
<dbReference type="AlphaFoldDB" id="A0A248LN59"/>
<organism evidence="4 5">
    <name type="scientific">Laribacter hongkongensis</name>
    <dbReference type="NCBI Taxonomy" id="168471"/>
    <lineage>
        <taxon>Bacteria</taxon>
        <taxon>Pseudomonadati</taxon>
        <taxon>Pseudomonadota</taxon>
        <taxon>Betaproteobacteria</taxon>
        <taxon>Neisseriales</taxon>
        <taxon>Aquaspirillaceae</taxon>
        <taxon>Laribacter</taxon>
    </lineage>
</organism>
<dbReference type="Gene3D" id="3.40.1190.20">
    <property type="match status" value="1"/>
</dbReference>
<dbReference type="RefSeq" id="WP_088861695.1">
    <property type="nucleotide sequence ID" value="NZ_CP022115.1"/>
</dbReference>
<evidence type="ECO:0000256" key="1">
    <source>
        <dbReference type="ARBA" id="ARBA00022679"/>
    </source>
</evidence>
<accession>A0A248LN59</accession>
<keyword evidence="2 4" id="KW-0418">Kinase</keyword>
<keyword evidence="1" id="KW-0808">Transferase</keyword>
<feature type="domain" description="Carbohydrate kinase PfkB" evidence="3">
    <location>
        <begin position="38"/>
        <end position="291"/>
    </location>
</feature>